<dbReference type="AlphaFoldDB" id="A0A7Z1AWN7"/>
<dbReference type="InterPro" id="IPR025339">
    <property type="entry name" value="DUF4245"/>
</dbReference>
<evidence type="ECO:0000313" key="4">
    <source>
        <dbReference type="Proteomes" id="UP000185696"/>
    </source>
</evidence>
<accession>A0A7Z1AWN7</accession>
<gene>
    <name evidence="3" type="ORF">BLA60_28605</name>
</gene>
<keyword evidence="2" id="KW-0472">Membrane</keyword>
<comment type="caution">
    <text evidence="3">The sequence shown here is derived from an EMBL/GenBank/DDBJ whole genome shotgun (WGS) entry which is preliminary data.</text>
</comment>
<dbReference type="Proteomes" id="UP000185696">
    <property type="component" value="Unassembled WGS sequence"/>
</dbReference>
<keyword evidence="2" id="KW-0812">Transmembrane</keyword>
<dbReference type="Pfam" id="PF14030">
    <property type="entry name" value="DUF4245"/>
    <property type="match status" value="1"/>
</dbReference>
<feature type="compositionally biased region" description="Basic and acidic residues" evidence="1">
    <location>
        <begin position="9"/>
        <end position="20"/>
    </location>
</feature>
<evidence type="ECO:0008006" key="5">
    <source>
        <dbReference type="Google" id="ProtNLM"/>
    </source>
</evidence>
<keyword evidence="2" id="KW-1133">Transmembrane helix</keyword>
<proteinExistence type="predicted"/>
<organism evidence="3 4">
    <name type="scientific">Actinophytocola xinjiangensis</name>
    <dbReference type="NCBI Taxonomy" id="485602"/>
    <lineage>
        <taxon>Bacteria</taxon>
        <taxon>Bacillati</taxon>
        <taxon>Actinomycetota</taxon>
        <taxon>Actinomycetes</taxon>
        <taxon>Pseudonocardiales</taxon>
        <taxon>Pseudonocardiaceae</taxon>
    </lineage>
</organism>
<sequence length="210" mass="21845">MSMVSVTCEDGRVVETEPGGHRPPGRAGLRMRDMIGAVVVLLAIVAVMVTLTRGCSFDPGGPNVSPDTAPSVDASAKLRDAARSAPFTVRQPELAADWRANSSSTSAVGAGAAASVVVRVGWVTPSGRYLQLSQSGGDAQDVRETETGESDRSTGTVEVDGVSWDAYDSRRDEQAWLTTIDGVVLLVTGSGTEAEFRVLAQAAQTAPPLT</sequence>
<evidence type="ECO:0000313" key="3">
    <source>
        <dbReference type="EMBL" id="OLF07175.1"/>
    </source>
</evidence>
<feature type="region of interest" description="Disordered" evidence="1">
    <location>
        <begin position="131"/>
        <end position="157"/>
    </location>
</feature>
<feature type="transmembrane region" description="Helical" evidence="2">
    <location>
        <begin position="34"/>
        <end position="52"/>
    </location>
</feature>
<name>A0A7Z1AWN7_9PSEU</name>
<evidence type="ECO:0000256" key="1">
    <source>
        <dbReference type="SAM" id="MobiDB-lite"/>
    </source>
</evidence>
<feature type="region of interest" description="Disordered" evidence="1">
    <location>
        <begin position="1"/>
        <end position="27"/>
    </location>
</feature>
<protein>
    <recommendedName>
        <fullName evidence="5">DUF4245 domain-containing protein</fullName>
    </recommendedName>
</protein>
<keyword evidence="4" id="KW-1185">Reference proteome</keyword>
<evidence type="ECO:0000256" key="2">
    <source>
        <dbReference type="SAM" id="Phobius"/>
    </source>
</evidence>
<feature type="compositionally biased region" description="Basic and acidic residues" evidence="1">
    <location>
        <begin position="140"/>
        <end position="152"/>
    </location>
</feature>
<dbReference type="EMBL" id="MSIF01000017">
    <property type="protein sequence ID" value="OLF07175.1"/>
    <property type="molecule type" value="Genomic_DNA"/>
</dbReference>
<reference evidence="3 4" key="1">
    <citation type="submission" date="2016-12" db="EMBL/GenBank/DDBJ databases">
        <title>The draft genome sequence of Actinophytocola xinjiangensis.</title>
        <authorList>
            <person name="Wang W."/>
            <person name="Yuan L."/>
        </authorList>
    </citation>
    <scope>NUCLEOTIDE SEQUENCE [LARGE SCALE GENOMIC DNA]</scope>
    <source>
        <strain evidence="3 4">CGMCC 4.4663</strain>
    </source>
</reference>